<evidence type="ECO:0000256" key="1">
    <source>
        <dbReference type="SAM" id="MobiDB-lite"/>
    </source>
</evidence>
<name>A0A811ZCZ3_NYCPR</name>
<feature type="compositionally biased region" description="Low complexity" evidence="1">
    <location>
        <begin position="20"/>
        <end position="33"/>
    </location>
</feature>
<reference evidence="2" key="1">
    <citation type="submission" date="2020-12" db="EMBL/GenBank/DDBJ databases">
        <authorList>
            <consortium name="Molecular Ecology Group"/>
        </authorList>
    </citation>
    <scope>NUCLEOTIDE SEQUENCE</scope>
    <source>
        <strain evidence="2">TBG_1078</strain>
    </source>
</reference>
<keyword evidence="3" id="KW-1185">Reference proteome</keyword>
<sequence>MELLSPAQREASGKNECPRGAAAATAGGSAATGEWRALGEAAGLVQDPGAAAARPTRQRPRPLSTSSVPSPAIA</sequence>
<protein>
    <submittedName>
        <fullName evidence="2">(raccoon dog) hypothetical protein</fullName>
    </submittedName>
</protein>
<evidence type="ECO:0000313" key="2">
    <source>
        <dbReference type="EMBL" id="CAD7686524.1"/>
    </source>
</evidence>
<gene>
    <name evidence="2" type="ORF">NYPRO_LOCUS19317</name>
</gene>
<feature type="compositionally biased region" description="Polar residues" evidence="1">
    <location>
        <begin position="63"/>
        <end position="74"/>
    </location>
</feature>
<proteinExistence type="predicted"/>
<feature type="region of interest" description="Disordered" evidence="1">
    <location>
        <begin position="1"/>
        <end position="74"/>
    </location>
</feature>
<dbReference type="EMBL" id="CAJHUB010000762">
    <property type="protein sequence ID" value="CAD7686524.1"/>
    <property type="molecule type" value="Genomic_DNA"/>
</dbReference>
<accession>A0A811ZCZ3</accession>
<evidence type="ECO:0000313" key="3">
    <source>
        <dbReference type="Proteomes" id="UP000645828"/>
    </source>
</evidence>
<dbReference type="AlphaFoldDB" id="A0A811ZCZ3"/>
<dbReference type="Proteomes" id="UP000645828">
    <property type="component" value="Unassembled WGS sequence"/>
</dbReference>
<organism evidence="2 3">
    <name type="scientific">Nyctereutes procyonoides</name>
    <name type="common">Raccoon dog</name>
    <name type="synonym">Canis procyonoides</name>
    <dbReference type="NCBI Taxonomy" id="34880"/>
    <lineage>
        <taxon>Eukaryota</taxon>
        <taxon>Metazoa</taxon>
        <taxon>Chordata</taxon>
        <taxon>Craniata</taxon>
        <taxon>Vertebrata</taxon>
        <taxon>Euteleostomi</taxon>
        <taxon>Mammalia</taxon>
        <taxon>Eutheria</taxon>
        <taxon>Laurasiatheria</taxon>
        <taxon>Carnivora</taxon>
        <taxon>Caniformia</taxon>
        <taxon>Canidae</taxon>
        <taxon>Nyctereutes</taxon>
    </lineage>
</organism>
<comment type="caution">
    <text evidence="2">The sequence shown here is derived from an EMBL/GenBank/DDBJ whole genome shotgun (WGS) entry which is preliminary data.</text>
</comment>